<dbReference type="InterPro" id="IPR040314">
    <property type="entry name" value="DOP1"/>
</dbReference>
<dbReference type="InParanoid" id="A0A316YUV8"/>
<feature type="domain" description="DOP1 N-terminal" evidence="8">
    <location>
        <begin position="113"/>
        <end position="407"/>
    </location>
</feature>
<dbReference type="GO" id="GO:0005829">
    <property type="term" value="C:cytosol"/>
    <property type="evidence" value="ECO:0007669"/>
    <property type="project" value="GOC"/>
</dbReference>
<accession>A0A316YUV8</accession>
<dbReference type="GeneID" id="37045382"/>
<dbReference type="GO" id="GO:0000139">
    <property type="term" value="C:Golgi membrane"/>
    <property type="evidence" value="ECO:0007669"/>
    <property type="project" value="UniProtKB-SubCell"/>
</dbReference>
<dbReference type="Pfam" id="PF24598">
    <property type="entry name" value="DOP1_C"/>
    <property type="match status" value="1"/>
</dbReference>
<dbReference type="EMBL" id="KZ819635">
    <property type="protein sequence ID" value="PWN91823.1"/>
    <property type="molecule type" value="Genomic_DNA"/>
</dbReference>
<dbReference type="SUPFAM" id="SSF48371">
    <property type="entry name" value="ARM repeat"/>
    <property type="match status" value="1"/>
</dbReference>
<dbReference type="RefSeq" id="XP_025379021.1">
    <property type="nucleotide sequence ID" value="XM_025523466.1"/>
</dbReference>
<organism evidence="11 12">
    <name type="scientific">Acaromyces ingoldii</name>
    <dbReference type="NCBI Taxonomy" id="215250"/>
    <lineage>
        <taxon>Eukaryota</taxon>
        <taxon>Fungi</taxon>
        <taxon>Dikarya</taxon>
        <taxon>Basidiomycota</taxon>
        <taxon>Ustilaginomycotina</taxon>
        <taxon>Exobasidiomycetes</taxon>
        <taxon>Exobasidiales</taxon>
        <taxon>Cryptobasidiaceae</taxon>
        <taxon>Acaromyces</taxon>
    </lineage>
</organism>
<evidence type="ECO:0000313" key="12">
    <source>
        <dbReference type="Proteomes" id="UP000245768"/>
    </source>
</evidence>
<dbReference type="FunCoup" id="A0A316YUV8">
    <property type="interactions" value="118"/>
</dbReference>
<dbReference type="Pfam" id="PF24597">
    <property type="entry name" value="TPR_DOP1_M"/>
    <property type="match status" value="1"/>
</dbReference>
<dbReference type="GO" id="GO:0015031">
    <property type="term" value="P:protein transport"/>
    <property type="evidence" value="ECO:0007669"/>
    <property type="project" value="UniProtKB-KW"/>
</dbReference>
<gene>
    <name evidence="11" type="ORF">FA10DRAFT_278540</name>
</gene>
<evidence type="ECO:0000259" key="10">
    <source>
        <dbReference type="Pfam" id="PF24598"/>
    </source>
</evidence>
<name>A0A316YUV8_9BASI</name>
<feature type="region of interest" description="Disordered" evidence="7">
    <location>
        <begin position="1065"/>
        <end position="1084"/>
    </location>
</feature>
<evidence type="ECO:0000256" key="3">
    <source>
        <dbReference type="ARBA" id="ARBA00022927"/>
    </source>
</evidence>
<dbReference type="Proteomes" id="UP000245768">
    <property type="component" value="Unassembled WGS sequence"/>
</dbReference>
<feature type="domain" description="DOP1-like middle TPR" evidence="9">
    <location>
        <begin position="451"/>
        <end position="635"/>
    </location>
</feature>
<sequence>MSRPSSSNAPGRTSSPSVSSLSSNLSAHLSKPVAPSPSRQHVASLGVEGDAASASTRPAGLPGVTSSNGKAKATAAGPESVATIGGSDLWRSSAAKRAEKAWAIQAEKTLQTDPKFKKFGATMERTLATFDSVSEWADFIAFLGRLQKTLQASPNVNSIPKKLVVAKRLSQCLNPALPSGVHQRALEVYQHILTAIGVEGLRRDLAVWSPGLLPFFQFASTSVKPIVLGIFERHYLPLGDDLRSITKALLLALLPGLEEESGEFFDRVFNFFAKLSDAVSPPFFYQNVWLVLMASQPVRLAALNLLSRKLPKVNGDDNGDKDVTQIVGKDLGLLVRGFCAALEDDNLLVRRAVLDLLITHLRIDSPTFKTLIRKEDRVRLVSASLGVVLRRDLSLNRRLYAWLLGPTEDIVAQQTYFEAHAQDLAYIALEDDLDRGPLINVVPEKVEAIAGERQKPFKIFVSLLDKWTIGQPLTAILILDAFAALRRQLQGTESPSVGAVVDARVKGAATDLGTTAKMLFEVVDPFTMYRQIWRALSKELSTEPLQEEQGTSGNASAVSLLRYVFKTFRVHDEESRQIHLPILFSVLVELLSKQLAASSDKPISGDTLANALQLASEILTLIPPSVFVRSSTEEAGEVEGDFGHHAAHFYESNTNAADEAARRYAGFHSPATLERLLCLSLQLPLQKGARVISTVLVDSFRLAAGLLRALDATVDSSVTSSMGIGDPRSQPRIPFSPSGQWVTSTLTILDEAKAFYEVEAATMALLERAKSRAIETSTQLQDRKAVKIVVSSLCVFMHADYVAYHVRCVELLWRLKSIIGGRYIESILCSRLCATEAEERYEALDVFGVFWRHTDEDMLSSSTMAEPLLRVLDGLQSTNWADKVASERWLRTNLRSYSFYVDPLFATIMVEARRRPHKVPVAADLSLEMVRYAQPFDHDRVNYALGSLLAVARFGSQAFVKSLRSSKKQGTTYMQALLDTLVLHLKSSDEEEGFAPRHAATHIVVADLVHAIVSRGSLGERQLDQLETVLLERILVGLHEGSSLLIQSRMLSTLHTVINARASPLPVTPSNTQRKSPAPANAEAATELNPHPLLLRTIKAGLSTSGNRQALQYWSDFILATAPMYKKAVGSYLLPVNECVCALVRAAVDDLSRAYGRADRGSNTSSQATEADLSLLLGISEKVLVQSLESQAGDDIVSEKVETTQNLAARRSLHHTVRTLHALWVVSSRRQMPHEDARSMSMSYAFPKIKSRSRRCLEKLYRNHSGELVESLIDCWIESSGGEDLGESAFEILDTLAPSAQIVVTFLCDVISTRTSSSSTAMSATNGEGKRKAGSEAIVSDIALFDFLDAYLSRLDGSTAVQVWPVVIMLVKDFVANSTGHKAQMLPTLRLFTTIGDKLSQTTSLEDRRTKREVHDNYIRLCDFNILIAGRSFDQQASTKWIGGGNAQASDSDSVDQSDLPPHLEAIVDFLAKSALPALRRFGVETDRILSVCSNAVYYLVAPTIRGSGKVASPRPLDINATVLAVLGEICKLPGTLKSWRSIVSDTFFDQRFFQQNIHSGAKNWQPVVFALFNQDKERFLELVSRITAVSTGPQINIFTSRESEILARALTLRRLTYVILSSRVQDHFLPQLPSIQEKIVDVVRASEARDLVAGEVYLTMRVLLVRFSPQHLASFWPVLITEMTKLFESALESLPQDSSDHLQLLLSACKFLDLLLVMQTDEFQIHHWIFVNDTVDVVYPPDDWLGPESLLDRLGSAIEAKVSAQRRAGGPGGGAGAGPASPTIQKPDVRSSFASTNGMLVFSKDTDREMQGGSRGVKRRPMLHGVKRVERVEELRPFLSHVSLAIYEALYATAGGSVAPSHQVDMDTVEEGLLRDMFDGDD</sequence>
<dbReference type="Pfam" id="PF04118">
    <property type="entry name" value="Dopey_N"/>
    <property type="match status" value="1"/>
</dbReference>
<evidence type="ECO:0000256" key="6">
    <source>
        <dbReference type="ARBA" id="ARBA00046326"/>
    </source>
</evidence>
<dbReference type="InterPro" id="IPR007249">
    <property type="entry name" value="DOP1_N"/>
</dbReference>
<evidence type="ECO:0000256" key="4">
    <source>
        <dbReference type="ARBA" id="ARBA00023034"/>
    </source>
</evidence>
<reference evidence="11 12" key="1">
    <citation type="journal article" date="2018" name="Mol. Biol. Evol.">
        <title>Broad Genomic Sampling Reveals a Smut Pathogenic Ancestry of the Fungal Clade Ustilaginomycotina.</title>
        <authorList>
            <person name="Kijpornyongpan T."/>
            <person name="Mondo S.J."/>
            <person name="Barry K."/>
            <person name="Sandor L."/>
            <person name="Lee J."/>
            <person name="Lipzen A."/>
            <person name="Pangilinan J."/>
            <person name="LaButti K."/>
            <person name="Hainaut M."/>
            <person name="Henrissat B."/>
            <person name="Grigoriev I.V."/>
            <person name="Spatafora J.W."/>
            <person name="Aime M.C."/>
        </authorList>
    </citation>
    <scope>NUCLEOTIDE SEQUENCE [LARGE SCALE GENOMIC DNA]</scope>
    <source>
        <strain evidence="11 12">MCA 4198</strain>
    </source>
</reference>
<dbReference type="GO" id="GO:0006895">
    <property type="term" value="P:Golgi to endosome transport"/>
    <property type="evidence" value="ECO:0007669"/>
    <property type="project" value="InterPro"/>
</dbReference>
<proteinExistence type="inferred from homology"/>
<dbReference type="STRING" id="215250.A0A316YUV8"/>
<dbReference type="PANTHER" id="PTHR14042">
    <property type="entry name" value="DOPEY-RELATED"/>
    <property type="match status" value="1"/>
</dbReference>
<evidence type="ECO:0000259" key="8">
    <source>
        <dbReference type="Pfam" id="PF04118"/>
    </source>
</evidence>
<feature type="compositionally biased region" description="Low complexity" evidence="7">
    <location>
        <begin position="14"/>
        <end position="30"/>
    </location>
</feature>
<keyword evidence="5" id="KW-0472">Membrane</keyword>
<feature type="domain" description="DOP1-like C-terminal" evidence="10">
    <location>
        <begin position="1347"/>
        <end position="1853"/>
    </location>
</feature>
<keyword evidence="12" id="KW-1185">Reference proteome</keyword>
<feature type="region of interest" description="Disordered" evidence="7">
    <location>
        <begin position="1"/>
        <end position="82"/>
    </location>
</feature>
<keyword evidence="4" id="KW-0333">Golgi apparatus</keyword>
<keyword evidence="3" id="KW-0653">Protein transport</keyword>
<dbReference type="GO" id="GO:0005802">
    <property type="term" value="C:trans-Golgi network"/>
    <property type="evidence" value="ECO:0007669"/>
    <property type="project" value="TreeGrafter"/>
</dbReference>
<evidence type="ECO:0000256" key="5">
    <source>
        <dbReference type="ARBA" id="ARBA00023136"/>
    </source>
</evidence>
<protein>
    <submittedName>
        <fullName evidence="11">Uncharacterized protein</fullName>
    </submittedName>
</protein>
<evidence type="ECO:0000256" key="2">
    <source>
        <dbReference type="ARBA" id="ARBA00022448"/>
    </source>
</evidence>
<dbReference type="InterPro" id="IPR016024">
    <property type="entry name" value="ARM-type_fold"/>
</dbReference>
<dbReference type="GO" id="GO:0005768">
    <property type="term" value="C:endosome"/>
    <property type="evidence" value="ECO:0007669"/>
    <property type="project" value="TreeGrafter"/>
</dbReference>
<evidence type="ECO:0000256" key="7">
    <source>
        <dbReference type="SAM" id="MobiDB-lite"/>
    </source>
</evidence>
<evidence type="ECO:0000256" key="1">
    <source>
        <dbReference type="ARBA" id="ARBA00004395"/>
    </source>
</evidence>
<evidence type="ECO:0000259" key="9">
    <source>
        <dbReference type="Pfam" id="PF24597"/>
    </source>
</evidence>
<dbReference type="PANTHER" id="PTHR14042:SF24">
    <property type="entry name" value="PROTEIN DOPEY-1 HOMOLOG"/>
    <property type="match status" value="1"/>
</dbReference>
<comment type="subcellular location">
    <subcellularLocation>
        <location evidence="1">Golgi apparatus membrane</location>
        <topology evidence="1">Peripheral membrane protein</topology>
    </subcellularLocation>
</comment>
<feature type="compositionally biased region" description="Polar residues" evidence="7">
    <location>
        <begin position="1"/>
        <end position="13"/>
    </location>
</feature>
<dbReference type="InterPro" id="IPR056458">
    <property type="entry name" value="TPR_DOP1_M"/>
</dbReference>
<dbReference type="OrthoDB" id="297643at2759"/>
<comment type="similarity">
    <text evidence="6">Belongs to the DOP1 family.</text>
</comment>
<evidence type="ECO:0000313" key="11">
    <source>
        <dbReference type="EMBL" id="PWN91823.1"/>
    </source>
</evidence>
<dbReference type="InterPro" id="IPR056457">
    <property type="entry name" value="DOP1_C"/>
</dbReference>
<keyword evidence="2" id="KW-0813">Transport</keyword>
<feature type="region of interest" description="Disordered" evidence="7">
    <location>
        <begin position="1764"/>
        <end position="1790"/>
    </location>
</feature>